<proteinExistence type="predicted"/>
<name>A0A7U4P8X7_9BURK</name>
<evidence type="ECO:0000313" key="2">
    <source>
        <dbReference type="Proteomes" id="UP000594943"/>
    </source>
</evidence>
<dbReference type="AlphaFoldDB" id="A0A7U4P8X7"/>
<gene>
    <name evidence="1" type="ORF">I6G56_31735</name>
</gene>
<organism evidence="1 2">
    <name type="scientific">Burkholderia humptydooensis</name>
    <dbReference type="NCBI Taxonomy" id="430531"/>
    <lineage>
        <taxon>Bacteria</taxon>
        <taxon>Pseudomonadati</taxon>
        <taxon>Pseudomonadota</taxon>
        <taxon>Betaproteobacteria</taxon>
        <taxon>Burkholderiales</taxon>
        <taxon>Burkholderiaceae</taxon>
        <taxon>Burkholderia</taxon>
        <taxon>pseudomallei group</taxon>
    </lineage>
</organism>
<accession>A0A7U4P8X7</accession>
<sequence>MVAGKEREAAMNAFMSRMEKARVKNLGKADAFERPRFDARAQYQMKLVRVVDAPAGALGQKLVLEPQR</sequence>
<accession>A0A7T2U9B2</accession>
<reference evidence="1 2" key="1">
    <citation type="submission" date="2020-12" db="EMBL/GenBank/DDBJ databases">
        <title>FDA dAtabase for Regulatory Grade micrObial Sequences (FDA-ARGOS): Supporting development and validation of Infectious Disease Dx tests.</title>
        <authorList>
            <person name="Nelson B."/>
            <person name="Plummer A."/>
            <person name="Tallon L."/>
            <person name="Sadzewicz L."/>
            <person name="Zhao X."/>
            <person name="Boylan J."/>
            <person name="Ott S."/>
            <person name="Bowen H."/>
            <person name="Vavikolanu K."/>
            <person name="Mehta A."/>
            <person name="Aluvathingal J."/>
            <person name="Nadendla S."/>
            <person name="Myers T."/>
            <person name="Yan Y."/>
            <person name="Sichtig H."/>
        </authorList>
    </citation>
    <scope>NUCLEOTIDE SEQUENCE [LARGE SCALE GENOMIC DNA]</scope>
    <source>
        <strain evidence="1 2">FDAARGOS_899</strain>
    </source>
</reference>
<protein>
    <submittedName>
        <fullName evidence="1">Uncharacterized protein</fullName>
    </submittedName>
</protein>
<dbReference type="Proteomes" id="UP000594943">
    <property type="component" value="Chromosome 2"/>
</dbReference>
<dbReference type="KEGG" id="bhg:I6G56_31735"/>
<dbReference type="EMBL" id="CP065687">
    <property type="protein sequence ID" value="QPS48036.1"/>
    <property type="molecule type" value="Genomic_DNA"/>
</dbReference>
<evidence type="ECO:0000313" key="1">
    <source>
        <dbReference type="EMBL" id="QPS48036.1"/>
    </source>
</evidence>